<evidence type="ECO:0000313" key="1">
    <source>
        <dbReference type="EMBL" id="KAL0099572.1"/>
    </source>
</evidence>
<evidence type="ECO:0000313" key="2">
    <source>
        <dbReference type="Proteomes" id="UP001430953"/>
    </source>
</evidence>
<dbReference type="Proteomes" id="UP001430953">
    <property type="component" value="Unassembled WGS sequence"/>
</dbReference>
<proteinExistence type="predicted"/>
<name>A0AAW2E8J4_9HYME</name>
<accession>A0AAW2E8J4</accession>
<reference evidence="1 2" key="1">
    <citation type="submission" date="2023-03" db="EMBL/GenBank/DDBJ databases">
        <title>High recombination rates correlate with genetic variation in Cardiocondyla obscurior ants.</title>
        <authorList>
            <person name="Errbii M."/>
        </authorList>
    </citation>
    <scope>NUCLEOTIDE SEQUENCE [LARGE SCALE GENOMIC DNA]</scope>
    <source>
        <strain evidence="1">Alpha-2009</strain>
        <tissue evidence="1">Whole body</tissue>
    </source>
</reference>
<keyword evidence="2" id="KW-1185">Reference proteome</keyword>
<dbReference type="EMBL" id="JADYXP020000027">
    <property type="protein sequence ID" value="KAL0099572.1"/>
    <property type="molecule type" value="Genomic_DNA"/>
</dbReference>
<organism evidence="1 2">
    <name type="scientific">Cardiocondyla obscurior</name>
    <dbReference type="NCBI Taxonomy" id="286306"/>
    <lineage>
        <taxon>Eukaryota</taxon>
        <taxon>Metazoa</taxon>
        <taxon>Ecdysozoa</taxon>
        <taxon>Arthropoda</taxon>
        <taxon>Hexapoda</taxon>
        <taxon>Insecta</taxon>
        <taxon>Pterygota</taxon>
        <taxon>Neoptera</taxon>
        <taxon>Endopterygota</taxon>
        <taxon>Hymenoptera</taxon>
        <taxon>Apocrita</taxon>
        <taxon>Aculeata</taxon>
        <taxon>Formicoidea</taxon>
        <taxon>Formicidae</taxon>
        <taxon>Myrmicinae</taxon>
        <taxon>Cardiocondyla</taxon>
    </lineage>
</organism>
<dbReference type="AlphaFoldDB" id="A0AAW2E8J4"/>
<gene>
    <name evidence="1" type="ORF">PUN28_019764</name>
</gene>
<protein>
    <submittedName>
        <fullName evidence="1">Uncharacterized protein</fullName>
    </submittedName>
</protein>
<comment type="caution">
    <text evidence="1">The sequence shown here is derived from an EMBL/GenBank/DDBJ whole genome shotgun (WGS) entry which is preliminary data.</text>
</comment>
<sequence length="48" mass="5736">MGANFKGFLTTILQQFHSHSEWENTRARRTSPLYQNKWDNERINIEGL</sequence>